<gene>
    <name evidence="2" type="ORF">DES54_106104</name>
</gene>
<evidence type="ECO:0000313" key="2">
    <source>
        <dbReference type="EMBL" id="RBP64879.1"/>
    </source>
</evidence>
<sequence length="162" mass="17660">MRKILLGLLLCSTLPTMAFAKDLTSVDEMIRQLNSSQMTDDELWKDDVSPNGAKIKIAKKDGNIFTVGTNFLEVMQVLDAVKYNSEYLVLKSNLICIMISSAAIGGELGKKGQSKVIDTVSSAAKVSPVGTFNIVDGFEFYSSIKTEDNTPIITCGIMKRPI</sequence>
<dbReference type="AlphaFoldDB" id="A0A366I9R8"/>
<proteinExistence type="predicted"/>
<keyword evidence="1" id="KW-0732">Signal</keyword>
<reference evidence="2 3" key="1">
    <citation type="submission" date="2018-06" db="EMBL/GenBank/DDBJ databases">
        <title>Genomic Encyclopedia of Type Strains, Phase IV (KMG-IV): sequencing the most valuable type-strain genomes for metagenomic binning, comparative biology and taxonomic classification.</title>
        <authorList>
            <person name="Goeker M."/>
        </authorList>
    </citation>
    <scope>NUCLEOTIDE SEQUENCE [LARGE SCALE GENOMIC DNA]</scope>
    <source>
        <strain evidence="2 3">DSM 30166</strain>
    </source>
</reference>
<organism evidence="2 3">
    <name type="scientific">Brenneria salicis ATCC 15712 = DSM 30166</name>
    <dbReference type="NCBI Taxonomy" id="714314"/>
    <lineage>
        <taxon>Bacteria</taxon>
        <taxon>Pseudomonadati</taxon>
        <taxon>Pseudomonadota</taxon>
        <taxon>Gammaproteobacteria</taxon>
        <taxon>Enterobacterales</taxon>
        <taxon>Pectobacteriaceae</taxon>
        <taxon>Brenneria</taxon>
    </lineage>
</organism>
<comment type="caution">
    <text evidence="2">The sequence shown here is derived from an EMBL/GenBank/DDBJ whole genome shotgun (WGS) entry which is preliminary data.</text>
</comment>
<dbReference type="Proteomes" id="UP000253046">
    <property type="component" value="Unassembled WGS sequence"/>
</dbReference>
<keyword evidence="3" id="KW-1185">Reference proteome</keyword>
<accession>A0A366I9R8</accession>
<protein>
    <submittedName>
        <fullName evidence="2">Uncharacterized protein</fullName>
    </submittedName>
</protein>
<feature type="signal peptide" evidence="1">
    <location>
        <begin position="1"/>
        <end position="20"/>
    </location>
</feature>
<feature type="chain" id="PRO_5016710688" evidence="1">
    <location>
        <begin position="21"/>
        <end position="162"/>
    </location>
</feature>
<name>A0A366I9R8_9GAMM</name>
<evidence type="ECO:0000256" key="1">
    <source>
        <dbReference type="SAM" id="SignalP"/>
    </source>
</evidence>
<dbReference type="RefSeq" id="WP_113865499.1">
    <property type="nucleotide sequence ID" value="NZ_AGJP01000001.1"/>
</dbReference>
<evidence type="ECO:0000313" key="3">
    <source>
        <dbReference type="Proteomes" id="UP000253046"/>
    </source>
</evidence>
<dbReference type="EMBL" id="QNRY01000006">
    <property type="protein sequence ID" value="RBP64879.1"/>
    <property type="molecule type" value="Genomic_DNA"/>
</dbReference>